<dbReference type="AlphaFoldDB" id="A0A1E2UUS9"/>
<proteinExistence type="predicted"/>
<dbReference type="RefSeq" id="WP_069006617.1">
    <property type="nucleotide sequence ID" value="NZ_LVJW01000003.1"/>
</dbReference>
<sequence length="130" mass="14543">MDSIEVNFTGGKRIEAQVGDFTLQTDQPLKYGGEASAPAPFDLFLGSLATCAGIFAWNFCESRQLPTEGLALKMECIEDEKKKMISNIIFHLTLPKDFPERYQSGIIRAMELCAVKRHMHTAPDFSIQVK</sequence>
<gene>
    <name evidence="1" type="ORF">A3196_16410</name>
</gene>
<dbReference type="SUPFAM" id="SSF82784">
    <property type="entry name" value="OsmC-like"/>
    <property type="match status" value="1"/>
</dbReference>
<organism evidence="1 2">
    <name type="scientific">Candidatus Thiodiazotropha endoloripes</name>
    <dbReference type="NCBI Taxonomy" id="1818881"/>
    <lineage>
        <taxon>Bacteria</taxon>
        <taxon>Pseudomonadati</taxon>
        <taxon>Pseudomonadota</taxon>
        <taxon>Gammaproteobacteria</taxon>
        <taxon>Chromatiales</taxon>
        <taxon>Sedimenticolaceae</taxon>
        <taxon>Candidatus Thiodiazotropha</taxon>
    </lineage>
</organism>
<dbReference type="PANTHER" id="PTHR39624">
    <property type="entry name" value="PROTEIN INVOLVED IN RIMO-MEDIATED BETA-METHYLTHIOLATION OF RIBOSOMAL PROTEIN S12 YCAO"/>
    <property type="match status" value="1"/>
</dbReference>
<dbReference type="STRING" id="1818881.A3196_16410"/>
<comment type="caution">
    <text evidence="1">The sequence shown here is derived from an EMBL/GenBank/DDBJ whole genome shotgun (WGS) entry which is preliminary data.</text>
</comment>
<dbReference type="Proteomes" id="UP000094849">
    <property type="component" value="Unassembled WGS sequence"/>
</dbReference>
<dbReference type="OrthoDB" id="9761274at2"/>
<dbReference type="EMBL" id="LVJZ01000003">
    <property type="protein sequence ID" value="ODB98194.1"/>
    <property type="molecule type" value="Genomic_DNA"/>
</dbReference>
<dbReference type="InterPro" id="IPR036102">
    <property type="entry name" value="OsmC/Ohrsf"/>
</dbReference>
<dbReference type="InterPro" id="IPR015946">
    <property type="entry name" value="KH_dom-like_a/b"/>
</dbReference>
<reference evidence="1 2" key="1">
    <citation type="submission" date="2016-03" db="EMBL/GenBank/DDBJ databases">
        <title>Chemosynthetic sulphur-oxidizing symbionts of marine invertebrate animals are capable of nitrogen fixation.</title>
        <authorList>
            <person name="Petersen J.M."/>
            <person name="Kemper A."/>
            <person name="Gruber-Vodicka H."/>
            <person name="Cardini U."/>
            <person name="Geest Mvander."/>
            <person name="Kleiner M."/>
            <person name="Bulgheresi S."/>
            <person name="Fussmann M."/>
            <person name="Herbold C."/>
            <person name="Seah B.K.B."/>
            <person name="Antony C.Paul."/>
            <person name="Liu D."/>
            <person name="Belitz A."/>
            <person name="Weber M."/>
        </authorList>
    </citation>
    <scope>NUCLEOTIDE SEQUENCE [LARGE SCALE GENOMIC DNA]</scope>
    <source>
        <strain evidence="1">G_D</strain>
    </source>
</reference>
<dbReference type="Gene3D" id="3.30.300.20">
    <property type="match status" value="1"/>
</dbReference>
<protein>
    <submittedName>
        <fullName evidence="1">Osmotically inducible protein OsmC</fullName>
    </submittedName>
</protein>
<keyword evidence="2" id="KW-1185">Reference proteome</keyword>
<accession>A0A1E2UUS9</accession>
<evidence type="ECO:0000313" key="1">
    <source>
        <dbReference type="EMBL" id="ODB98194.1"/>
    </source>
</evidence>
<dbReference type="Pfam" id="PF02566">
    <property type="entry name" value="OsmC"/>
    <property type="match status" value="1"/>
</dbReference>
<name>A0A1E2UUS9_9GAMM</name>
<evidence type="ECO:0000313" key="2">
    <source>
        <dbReference type="Proteomes" id="UP000094849"/>
    </source>
</evidence>
<dbReference type="InterPro" id="IPR003718">
    <property type="entry name" value="OsmC/Ohr_fam"/>
</dbReference>
<dbReference type="PANTHER" id="PTHR39624:SF2">
    <property type="entry name" value="OSMC-LIKE PROTEIN"/>
    <property type="match status" value="1"/>
</dbReference>